<dbReference type="InterPro" id="IPR029058">
    <property type="entry name" value="AB_hydrolase_fold"/>
</dbReference>
<dbReference type="PANTHER" id="PTHR42977:SF3">
    <property type="entry name" value="AB HYDROLASE-1 DOMAIN-CONTAINING PROTEIN"/>
    <property type="match status" value="1"/>
</dbReference>
<dbReference type="RefSeq" id="WP_303307104.1">
    <property type="nucleotide sequence ID" value="NZ_JAODOP010000004.1"/>
</dbReference>
<keyword evidence="1 4" id="KW-0378">Hydrolase</keyword>
<dbReference type="InterPro" id="IPR051340">
    <property type="entry name" value="Haloalkane_dehalogenase"/>
</dbReference>
<keyword evidence="2" id="KW-0812">Transmembrane</keyword>
<dbReference type="PRINTS" id="PR00412">
    <property type="entry name" value="EPOXHYDRLASE"/>
</dbReference>
<evidence type="ECO:0000259" key="3">
    <source>
        <dbReference type="Pfam" id="PF00561"/>
    </source>
</evidence>
<gene>
    <name evidence="4" type="ORF">N1F79_16790</name>
</gene>
<dbReference type="Proteomes" id="UP001337305">
    <property type="component" value="Unassembled WGS sequence"/>
</dbReference>
<keyword evidence="2" id="KW-0472">Membrane</keyword>
<evidence type="ECO:0000313" key="5">
    <source>
        <dbReference type="Proteomes" id="UP001337305"/>
    </source>
</evidence>
<dbReference type="Gene3D" id="3.40.50.1820">
    <property type="entry name" value="alpha/beta hydrolase"/>
    <property type="match status" value="1"/>
</dbReference>
<dbReference type="InterPro" id="IPR000073">
    <property type="entry name" value="AB_hydrolase_1"/>
</dbReference>
<keyword evidence="2" id="KW-1133">Transmembrane helix</keyword>
<keyword evidence="5" id="KW-1185">Reference proteome</keyword>
<comment type="caution">
    <text evidence="4">The sequence shown here is derived from an EMBL/GenBank/DDBJ whole genome shotgun (WGS) entry which is preliminary data.</text>
</comment>
<dbReference type="PRINTS" id="PR00111">
    <property type="entry name" value="ABHYDROLASE"/>
</dbReference>
<evidence type="ECO:0000256" key="2">
    <source>
        <dbReference type="SAM" id="Phobius"/>
    </source>
</evidence>
<accession>A0ABU7XY32</accession>
<dbReference type="SUPFAM" id="SSF53474">
    <property type="entry name" value="alpha/beta-Hydrolases"/>
    <property type="match status" value="1"/>
</dbReference>
<sequence>MKSKIHEYQLKTNHRTMSKTQILKSVLGLTLLVIVSFGVLSFNSLKNTEISNTNKETSYPTLHKNVTINGLNIFYREAGNINKPTIILLHGYPTSSHMFRNLITDLSVQYHVLAPDYPGFGKSDQPLIKDFDYTFGNMSKIVEEFINTLQVEKYSLYLMDYGAPVGFRIAAKYPNRIESLIIQNGNAYEEGLREFWNPIKKYWNDYTIENGKPLEGFHSIDGLKWQYTHGVQDVSKISPDNWTIDLQHLTRPENNDIQLAMFYDYRTNVPLYPEWQQYLRDHQPPTLIVWGKNDIIFPVEGAHPYKRDLKNLETHLLDTGHFALEEKGTEIANYILNFLNKNNIN</sequence>
<dbReference type="GO" id="GO:0016787">
    <property type="term" value="F:hydrolase activity"/>
    <property type="evidence" value="ECO:0007669"/>
    <property type="project" value="UniProtKB-KW"/>
</dbReference>
<proteinExistence type="predicted"/>
<dbReference type="EMBL" id="JAODOP010000004">
    <property type="protein sequence ID" value="MEF3834792.1"/>
    <property type="molecule type" value="Genomic_DNA"/>
</dbReference>
<protein>
    <submittedName>
        <fullName evidence="4">Alpha/beta hydrolase</fullName>
    </submittedName>
</protein>
<name>A0ABU7XY32_9FLAO</name>
<evidence type="ECO:0000256" key="1">
    <source>
        <dbReference type="ARBA" id="ARBA00022801"/>
    </source>
</evidence>
<dbReference type="InterPro" id="IPR000639">
    <property type="entry name" value="Epox_hydrolase-like"/>
</dbReference>
<dbReference type="Pfam" id="PF00561">
    <property type="entry name" value="Abhydrolase_1"/>
    <property type="match status" value="1"/>
</dbReference>
<dbReference type="PANTHER" id="PTHR42977">
    <property type="entry name" value="HYDROLASE-RELATED"/>
    <property type="match status" value="1"/>
</dbReference>
<feature type="domain" description="AB hydrolase-1" evidence="3">
    <location>
        <begin position="84"/>
        <end position="327"/>
    </location>
</feature>
<organism evidence="4 5">
    <name type="scientific">Flavivirga spongiicola</name>
    <dbReference type="NCBI Taxonomy" id="421621"/>
    <lineage>
        <taxon>Bacteria</taxon>
        <taxon>Pseudomonadati</taxon>
        <taxon>Bacteroidota</taxon>
        <taxon>Flavobacteriia</taxon>
        <taxon>Flavobacteriales</taxon>
        <taxon>Flavobacteriaceae</taxon>
        <taxon>Flavivirga</taxon>
    </lineage>
</organism>
<feature type="transmembrane region" description="Helical" evidence="2">
    <location>
        <begin position="21"/>
        <end position="42"/>
    </location>
</feature>
<reference evidence="4 5" key="1">
    <citation type="submission" date="2022-09" db="EMBL/GenBank/DDBJ databases">
        <title>Genome sequencing of Flavivirga sp. MEBiC05379.</title>
        <authorList>
            <person name="Oh H.-M."/>
            <person name="Kwon K.K."/>
            <person name="Park M.J."/>
            <person name="Yang S.-H."/>
        </authorList>
    </citation>
    <scope>NUCLEOTIDE SEQUENCE [LARGE SCALE GENOMIC DNA]</scope>
    <source>
        <strain evidence="4 5">MEBiC05379</strain>
    </source>
</reference>
<evidence type="ECO:0000313" key="4">
    <source>
        <dbReference type="EMBL" id="MEF3834792.1"/>
    </source>
</evidence>